<accession>A0A6C2UE09</accession>
<keyword evidence="1" id="KW-0732">Signal</keyword>
<evidence type="ECO:0000313" key="2">
    <source>
        <dbReference type="EMBL" id="VGO17777.1"/>
    </source>
</evidence>
<dbReference type="Proteomes" id="UP000366872">
    <property type="component" value="Unassembled WGS sequence"/>
</dbReference>
<name>A0A6C2UE09_PONDE</name>
<dbReference type="Gene3D" id="2.60.120.260">
    <property type="entry name" value="Galactose-binding domain-like"/>
    <property type="match status" value="1"/>
</dbReference>
<organism evidence="2 3">
    <name type="scientific">Pontiella desulfatans</name>
    <dbReference type="NCBI Taxonomy" id="2750659"/>
    <lineage>
        <taxon>Bacteria</taxon>
        <taxon>Pseudomonadati</taxon>
        <taxon>Kiritimatiellota</taxon>
        <taxon>Kiritimatiellia</taxon>
        <taxon>Kiritimatiellales</taxon>
        <taxon>Pontiellaceae</taxon>
        <taxon>Pontiella</taxon>
    </lineage>
</organism>
<sequence length="496" mass="55319">MKIKNQAIWVYAVILFTSAHFNVVEAADSPWTRGNRIAISTDGNPDADADDVGATPFTLAMLAKAGLQDNLVHYDFNNFLEYKRIEPADNRMWLSAMGGQGRWGFDRRRFFDASIDPEGAVAHLAAEINKSTPDDPLYLIAAGPLELVYQSLEAADPAARKHAIIVSHHNYNEYFKPRLWQRNWNDVQDLVPGIGYLRIKDQNGWNGNGLKGKDDSDFHWLRDHADPNLNWVYERVVAGKPDVSDAGMLSWLIGINGDDEMVSIAEMQRWFGADPLPMNGKRSAMPDVPAGVAPKVVPPETQHVFAEVDGRIVIEAERVPLSDAWELATTKPGYSGSGYIQWMPRENHAVSHQHQGVLTYKLRITNAGNYRMALKSAHDRDGVQDQWSSCFTVVGLNPVSPYGITRKTGFQAGRGAGFNWVATHNNYGSVRHKEGAMSEPLYDLTEGDHYFWICGRSSGFRIDKIHFFKEGVDGFQNDAVPETPILPGGPVDLKQE</sequence>
<feature type="signal peptide" evidence="1">
    <location>
        <begin position="1"/>
        <end position="26"/>
    </location>
</feature>
<dbReference type="EMBL" id="CAAHFG010000005">
    <property type="protein sequence ID" value="VGO17777.1"/>
    <property type="molecule type" value="Genomic_DNA"/>
</dbReference>
<gene>
    <name evidence="2" type="ORF">PDESU_06379</name>
</gene>
<keyword evidence="3" id="KW-1185">Reference proteome</keyword>
<evidence type="ECO:0000256" key="1">
    <source>
        <dbReference type="SAM" id="SignalP"/>
    </source>
</evidence>
<protein>
    <submittedName>
        <fullName evidence="2">Uncharacterized protein</fullName>
    </submittedName>
</protein>
<reference evidence="2 3" key="1">
    <citation type="submission" date="2019-04" db="EMBL/GenBank/DDBJ databases">
        <authorList>
            <person name="Van Vliet M D."/>
        </authorList>
    </citation>
    <scope>NUCLEOTIDE SEQUENCE [LARGE SCALE GENOMIC DNA]</scope>
    <source>
        <strain evidence="2 3">F1</strain>
    </source>
</reference>
<feature type="chain" id="PRO_5025662893" evidence="1">
    <location>
        <begin position="27"/>
        <end position="496"/>
    </location>
</feature>
<evidence type="ECO:0000313" key="3">
    <source>
        <dbReference type="Proteomes" id="UP000366872"/>
    </source>
</evidence>
<proteinExistence type="predicted"/>
<dbReference type="AlphaFoldDB" id="A0A6C2UE09"/>
<dbReference type="RefSeq" id="WP_222847390.1">
    <property type="nucleotide sequence ID" value="NZ_CAAHFG010000005.1"/>
</dbReference>